<comment type="caution">
    <text evidence="1">The sequence shown here is derived from an EMBL/GenBank/DDBJ whole genome shotgun (WGS) entry which is preliminary data.</text>
</comment>
<dbReference type="HOGENOM" id="CLU_2395604_0_0_6"/>
<protein>
    <submittedName>
        <fullName evidence="1">Uncharacterized protein</fullName>
    </submittedName>
</protein>
<dbReference type="Proteomes" id="UP000005959">
    <property type="component" value="Unassembled WGS sequence"/>
</dbReference>
<dbReference type="EMBL" id="AGCI01000118">
    <property type="protein sequence ID" value="EHM37374.1"/>
    <property type="molecule type" value="Genomic_DNA"/>
</dbReference>
<reference evidence="1 2" key="1">
    <citation type="submission" date="2011-08" db="EMBL/GenBank/DDBJ databases">
        <authorList>
            <person name="Weinstock G."/>
            <person name="Sodergren E."/>
            <person name="Clifton S."/>
            <person name="Fulton L."/>
            <person name="Fulton B."/>
            <person name="Courtney L."/>
            <person name="Fronick C."/>
            <person name="Harrison M."/>
            <person name="Strong C."/>
            <person name="Farmer C."/>
            <person name="Delahaunty K."/>
            <person name="Markovic C."/>
            <person name="Hall O."/>
            <person name="Minx P."/>
            <person name="Tomlinson C."/>
            <person name="Mitreva M."/>
            <person name="Hou S."/>
            <person name="Chen J."/>
            <person name="Wollam A."/>
            <person name="Pepin K.H."/>
            <person name="Johnson M."/>
            <person name="Bhonagiri V."/>
            <person name="Zhang X."/>
            <person name="Suruliraj S."/>
            <person name="Warren W."/>
            <person name="Chinwalla A."/>
            <person name="Mardis E.R."/>
            <person name="Wilson R.K."/>
        </authorList>
    </citation>
    <scope>NUCLEOTIDE SEQUENCE [LARGE SCALE GENOMIC DNA]</scope>
    <source>
        <strain evidence="1 2">ATCC 51873</strain>
    </source>
</reference>
<evidence type="ECO:0000313" key="2">
    <source>
        <dbReference type="Proteomes" id="UP000005959"/>
    </source>
</evidence>
<sequence length="93" mass="10465">MKARIRRQGRRRKNGGARMAIAVRSVKAGMTRFGNLRSRLKDGAKLGCRGAAIGPRLGRLHSVYADSNAIRRTKSHTVLIKDPEYEILYLNFI</sequence>
<accession>G9YDY7</accession>
<evidence type="ECO:0000313" key="1">
    <source>
        <dbReference type="EMBL" id="EHM37374.1"/>
    </source>
</evidence>
<name>G9YDY7_HAFAL</name>
<dbReference type="AlphaFoldDB" id="G9YDY7"/>
<proteinExistence type="predicted"/>
<gene>
    <name evidence="1" type="ORF">HMPREF0454_04835</name>
</gene>
<organism evidence="1 2">
    <name type="scientific">Hafnia alvei ATCC 51873</name>
    <dbReference type="NCBI Taxonomy" id="1002364"/>
    <lineage>
        <taxon>Bacteria</taxon>
        <taxon>Pseudomonadati</taxon>
        <taxon>Pseudomonadota</taxon>
        <taxon>Gammaproteobacteria</taxon>
        <taxon>Enterobacterales</taxon>
        <taxon>Hafniaceae</taxon>
        <taxon>Hafnia</taxon>
    </lineage>
</organism>